<evidence type="ECO:0000256" key="1">
    <source>
        <dbReference type="ARBA" id="ARBA00023180"/>
    </source>
</evidence>
<dbReference type="InterPro" id="IPR050208">
    <property type="entry name" value="MHC_class-I_related"/>
</dbReference>
<dbReference type="Gene3D" id="2.60.40.10">
    <property type="entry name" value="Immunoglobulins"/>
    <property type="match status" value="1"/>
</dbReference>
<dbReference type="SUPFAM" id="SSF54452">
    <property type="entry name" value="MHC antigen-recognition domain"/>
    <property type="match status" value="1"/>
</dbReference>
<feature type="domain" description="Ig-like" evidence="6">
    <location>
        <begin position="202"/>
        <end position="278"/>
    </location>
</feature>
<feature type="signal peptide" evidence="5">
    <location>
        <begin position="1"/>
        <end position="19"/>
    </location>
</feature>
<evidence type="ECO:0000256" key="3">
    <source>
        <dbReference type="SAM" id="MobiDB-lite"/>
    </source>
</evidence>
<dbReference type="Pfam" id="PF00129">
    <property type="entry name" value="MHC_I"/>
    <property type="match status" value="1"/>
</dbReference>
<dbReference type="SUPFAM" id="SSF48726">
    <property type="entry name" value="Immunoglobulin"/>
    <property type="match status" value="1"/>
</dbReference>
<keyword evidence="4" id="KW-0472">Membrane</keyword>
<evidence type="ECO:0000256" key="5">
    <source>
        <dbReference type="SAM" id="SignalP"/>
    </source>
</evidence>
<dbReference type="InterPro" id="IPR007110">
    <property type="entry name" value="Ig-like_dom"/>
</dbReference>
<dbReference type="PROSITE" id="PS50835">
    <property type="entry name" value="IG_LIKE"/>
    <property type="match status" value="1"/>
</dbReference>
<protein>
    <submittedName>
        <fullName evidence="7">MHC class I antigen</fullName>
    </submittedName>
</protein>
<dbReference type="GO" id="GO:0009897">
    <property type="term" value="C:external side of plasma membrane"/>
    <property type="evidence" value="ECO:0007669"/>
    <property type="project" value="TreeGrafter"/>
</dbReference>
<keyword evidence="4" id="KW-0812">Transmembrane</keyword>
<organism evidence="7">
    <name type="scientific">Oncorhynchus mykiss</name>
    <name type="common">Rainbow trout</name>
    <name type="synonym">Salmo gairdneri</name>
    <dbReference type="NCBI Taxonomy" id="8022"/>
    <lineage>
        <taxon>Eukaryota</taxon>
        <taxon>Metazoa</taxon>
        <taxon>Chordata</taxon>
        <taxon>Craniata</taxon>
        <taxon>Vertebrata</taxon>
        <taxon>Euteleostomi</taxon>
        <taxon>Actinopterygii</taxon>
        <taxon>Neopterygii</taxon>
        <taxon>Teleostei</taxon>
        <taxon>Protacanthopterygii</taxon>
        <taxon>Salmoniformes</taxon>
        <taxon>Salmonidae</taxon>
        <taxon>Salmoninae</taxon>
        <taxon>Oncorhynchus</taxon>
    </lineage>
</organism>
<keyword evidence="4" id="KW-1133">Transmembrane helix</keyword>
<feature type="transmembrane region" description="Helical" evidence="4">
    <location>
        <begin position="298"/>
        <end position="322"/>
    </location>
</feature>
<dbReference type="FunFam" id="3.30.500.10:FF:000001">
    <property type="entry name" value="H-2 class I histocompatibility antigen, alpha chain"/>
    <property type="match status" value="1"/>
</dbReference>
<dbReference type="AlphaFoldDB" id="Q7YP12"/>
<dbReference type="PANTHER" id="PTHR16675:SF237">
    <property type="entry name" value="MHC CLASS I ANTIGEN TRANSCRIPT VARIANT 1-RELATED"/>
    <property type="match status" value="1"/>
</dbReference>
<evidence type="ECO:0000259" key="6">
    <source>
        <dbReference type="PROSITE" id="PS50835"/>
    </source>
</evidence>
<dbReference type="EMBL" id="AY278449">
    <property type="protein sequence ID" value="AAQ18003.1"/>
    <property type="molecule type" value="mRNA"/>
</dbReference>
<name>Q7YP12_ONCMY</name>
<dbReference type="InterPro" id="IPR037055">
    <property type="entry name" value="MHC_I-like_Ag-recog_sf"/>
</dbReference>
<dbReference type="GO" id="GO:0006955">
    <property type="term" value="P:immune response"/>
    <property type="evidence" value="ECO:0007669"/>
    <property type="project" value="TreeGrafter"/>
</dbReference>
<dbReference type="GO" id="GO:0005615">
    <property type="term" value="C:extracellular space"/>
    <property type="evidence" value="ECO:0007669"/>
    <property type="project" value="TreeGrafter"/>
</dbReference>
<dbReference type="InterPro" id="IPR001039">
    <property type="entry name" value="MHC_I_a_a1/a2"/>
</dbReference>
<dbReference type="SMART" id="SM00407">
    <property type="entry name" value="IGc1"/>
    <property type="match status" value="1"/>
</dbReference>
<accession>Q7YP12</accession>
<dbReference type="PRINTS" id="PR01638">
    <property type="entry name" value="MHCCLASSI"/>
</dbReference>
<proteinExistence type="evidence at transcript level"/>
<dbReference type="InterPro" id="IPR036179">
    <property type="entry name" value="Ig-like_dom_sf"/>
</dbReference>
<feature type="chain" id="PRO_5004294869" evidence="5">
    <location>
        <begin position="20"/>
        <end position="350"/>
    </location>
</feature>
<feature type="region of interest" description="Disordered" evidence="3">
    <location>
        <begin position="330"/>
        <end position="350"/>
    </location>
</feature>
<dbReference type="PANTHER" id="PTHR16675">
    <property type="entry name" value="MHC CLASS I-RELATED"/>
    <property type="match status" value="1"/>
</dbReference>
<evidence type="ECO:0000256" key="4">
    <source>
        <dbReference type="SAM" id="Phobius"/>
    </source>
</evidence>
<dbReference type="InterPro" id="IPR013783">
    <property type="entry name" value="Ig-like_fold"/>
</dbReference>
<dbReference type="InterPro" id="IPR003597">
    <property type="entry name" value="Ig_C1-set"/>
</dbReference>
<keyword evidence="1" id="KW-0325">Glycoprotein</keyword>
<feature type="compositionally biased region" description="Polar residues" evidence="3">
    <location>
        <begin position="332"/>
        <end position="343"/>
    </location>
</feature>
<dbReference type="CDD" id="cd07698">
    <property type="entry name" value="IgC1_MHC_I_alpha3"/>
    <property type="match status" value="1"/>
</dbReference>
<sequence length="350" mass="39649">MNGLILLVQGICLLHTVSAVTHSMQYIVTAVSGLDEIPEHTEVGMVDGQQFVYYDSVLKKIIPKTDWIEKNVDASYWKRETDRNIATEQTFKSNVAIAMTRFNQTRGVHIYQYMYGCMWDDDSGVTEGHRQYGYDGEDFLVYNMKTFTWIAPKQQSEITQRKWNNEPAQMEYLKSYITQECIEWLKKYVDYGKSTLMRTVPPSVSLFQKTPSSPVTCHATGFYPSDVMVSWQKDGQDHHEDVEYGETLPNNDGTFQKSIHLTVTPDDRKNNKYQCVVQVKGIMEDFIKVLTDPDAANIVPIIGGVVALLLVVVAVVVGVVIWRKRSKKGFVPTSTSDTDSENSGKAAPQI</sequence>
<gene>
    <name evidence="7" type="primary">Onmy-UBA</name>
</gene>
<dbReference type="Gene3D" id="3.30.500.10">
    <property type="entry name" value="MHC class I-like antigen recognition-like"/>
    <property type="match status" value="1"/>
</dbReference>
<comment type="similarity">
    <text evidence="2">Belongs to the MHC class I family.</text>
</comment>
<reference evidence="7" key="1">
    <citation type="journal article" date="2005" name="Fish Shellfish Immunol.">
        <title>New MHC class Ia domain lineages in rainbow trout (Oncorhynchus mykiss) which are shared with other fish species.</title>
        <authorList>
            <person name="Kiryu I."/>
            <person name="Dijkstra J.M."/>
            <person name="Sarder R.I."/>
            <person name="Fujiwara A."/>
            <person name="Yoshiura Y."/>
            <person name="Ototake M."/>
        </authorList>
    </citation>
    <scope>NUCLEOTIDE SEQUENCE</scope>
</reference>
<dbReference type="Pfam" id="PF07654">
    <property type="entry name" value="C1-set"/>
    <property type="match status" value="1"/>
</dbReference>
<dbReference type="InterPro" id="IPR011162">
    <property type="entry name" value="MHC_I/II-like_Ag-recog"/>
</dbReference>
<dbReference type="InterPro" id="IPR011161">
    <property type="entry name" value="MHC_I-like_Ag-recog"/>
</dbReference>
<evidence type="ECO:0000256" key="2">
    <source>
        <dbReference type="RuleBase" id="RU004439"/>
    </source>
</evidence>
<evidence type="ECO:0000313" key="7">
    <source>
        <dbReference type="EMBL" id="AAQ18003.1"/>
    </source>
</evidence>
<keyword evidence="5" id="KW-0732">Signal</keyword>